<name>A0AAW0QCU6_9PEZI</name>
<comment type="caution">
    <text evidence="1">The sequence shown here is derived from an EMBL/GenBank/DDBJ whole genome shotgun (WGS) entry which is preliminary data.</text>
</comment>
<organism evidence="1 2">
    <name type="scientific">Apiospora kogelbergensis</name>
    <dbReference type="NCBI Taxonomy" id="1337665"/>
    <lineage>
        <taxon>Eukaryota</taxon>
        <taxon>Fungi</taxon>
        <taxon>Dikarya</taxon>
        <taxon>Ascomycota</taxon>
        <taxon>Pezizomycotina</taxon>
        <taxon>Sordariomycetes</taxon>
        <taxon>Xylariomycetidae</taxon>
        <taxon>Amphisphaeriales</taxon>
        <taxon>Apiosporaceae</taxon>
        <taxon>Apiospora</taxon>
    </lineage>
</organism>
<proteinExistence type="predicted"/>
<protein>
    <submittedName>
        <fullName evidence="1">Uncharacterized protein</fullName>
    </submittedName>
</protein>
<dbReference type="AlphaFoldDB" id="A0AAW0QCU6"/>
<dbReference type="EMBL" id="JAQQWP010000009">
    <property type="protein sequence ID" value="KAK8100475.1"/>
    <property type="molecule type" value="Genomic_DNA"/>
</dbReference>
<accession>A0AAW0QCU6</accession>
<sequence length="138" mass="15271">MHPTQALDFWDQSVISEDENQSLHTHNVSLIELRAFGQALTENRVLLREYVIRESFIAFGSDSVLKGSSPVSTPIISRSAGTGIPERLLRYATEERALGELVRAQSWGVMSQQGLWVPSDSSYMLGHDLGEFGNALPP</sequence>
<evidence type="ECO:0000313" key="2">
    <source>
        <dbReference type="Proteomes" id="UP001392437"/>
    </source>
</evidence>
<keyword evidence="2" id="KW-1185">Reference proteome</keyword>
<evidence type="ECO:0000313" key="1">
    <source>
        <dbReference type="EMBL" id="KAK8100475.1"/>
    </source>
</evidence>
<gene>
    <name evidence="1" type="ORF">PG999_010849</name>
</gene>
<dbReference type="Proteomes" id="UP001392437">
    <property type="component" value="Unassembled WGS sequence"/>
</dbReference>
<reference evidence="1 2" key="1">
    <citation type="submission" date="2023-01" db="EMBL/GenBank/DDBJ databases">
        <title>Analysis of 21 Apiospora genomes using comparative genomics revels a genus with tremendous synthesis potential of carbohydrate active enzymes and secondary metabolites.</title>
        <authorList>
            <person name="Sorensen T."/>
        </authorList>
    </citation>
    <scope>NUCLEOTIDE SEQUENCE [LARGE SCALE GENOMIC DNA]</scope>
    <source>
        <strain evidence="1 2">CBS 117206</strain>
    </source>
</reference>